<evidence type="ECO:0000313" key="1">
    <source>
        <dbReference type="EMBL" id="KKA25423.1"/>
    </source>
</evidence>
<dbReference type="Proteomes" id="UP000053958">
    <property type="component" value="Unassembled WGS sequence"/>
</dbReference>
<name>A0A0F4Z6C3_RASE3</name>
<dbReference type="AlphaFoldDB" id="A0A0F4Z6C3"/>
<evidence type="ECO:0000313" key="2">
    <source>
        <dbReference type="Proteomes" id="UP000053958"/>
    </source>
</evidence>
<dbReference type="RefSeq" id="XP_013332035.1">
    <property type="nucleotide sequence ID" value="XM_013476581.1"/>
</dbReference>
<accession>A0A0F4Z6C3</accession>
<gene>
    <name evidence="1" type="ORF">T310_0524</name>
</gene>
<dbReference type="EMBL" id="LASV01000022">
    <property type="protein sequence ID" value="KKA25423.1"/>
    <property type="molecule type" value="Genomic_DNA"/>
</dbReference>
<organism evidence="1 2">
    <name type="scientific">Rasamsonia emersonii (strain ATCC 16479 / CBS 393.64 / IMI 116815)</name>
    <dbReference type="NCBI Taxonomy" id="1408163"/>
    <lineage>
        <taxon>Eukaryota</taxon>
        <taxon>Fungi</taxon>
        <taxon>Dikarya</taxon>
        <taxon>Ascomycota</taxon>
        <taxon>Pezizomycotina</taxon>
        <taxon>Eurotiomycetes</taxon>
        <taxon>Eurotiomycetidae</taxon>
        <taxon>Eurotiales</taxon>
        <taxon>Trichocomaceae</taxon>
        <taxon>Rasamsonia</taxon>
    </lineage>
</organism>
<dbReference type="GeneID" id="25312578"/>
<keyword evidence="2" id="KW-1185">Reference proteome</keyword>
<reference evidence="1 2" key="1">
    <citation type="submission" date="2015-04" db="EMBL/GenBank/DDBJ databases">
        <authorList>
            <person name="Heijne W.H."/>
            <person name="Fedorova N.D."/>
            <person name="Nierman W.C."/>
            <person name="Vollebregt A.W."/>
            <person name="Zhao Z."/>
            <person name="Wu L."/>
            <person name="Kumar M."/>
            <person name="Stam H."/>
            <person name="van den Berg M.A."/>
            <person name="Pel H.J."/>
        </authorList>
    </citation>
    <scope>NUCLEOTIDE SEQUENCE [LARGE SCALE GENOMIC DNA]</scope>
    <source>
        <strain evidence="1 2">CBS 393.64</strain>
    </source>
</reference>
<comment type="caution">
    <text evidence="1">The sequence shown here is derived from an EMBL/GenBank/DDBJ whole genome shotgun (WGS) entry which is preliminary data.</text>
</comment>
<sequence>MVWSLAREQAPGLAWLAGNWYSSVCDVTAARLKAEEAGAAQHAVHVRPVTTHTVPPVLLRPEWPCSAQSQASLGTHILRILPANTYHYHAAKPSRRDAGPVAALVADGWFWALSRGNGRPLLGFEAGTSIGCAEDQGNGAVAVC</sequence>
<proteinExistence type="predicted"/>
<protein>
    <submittedName>
        <fullName evidence="1">Uncharacterized protein</fullName>
    </submittedName>
</protein>